<dbReference type="Proteomes" id="UP001275440">
    <property type="component" value="Unassembled WGS sequence"/>
</dbReference>
<feature type="domain" description="YprB ribonuclease H-like" evidence="1">
    <location>
        <begin position="432"/>
        <end position="515"/>
    </location>
</feature>
<evidence type="ECO:0000313" key="3">
    <source>
        <dbReference type="Proteomes" id="UP001275440"/>
    </source>
</evidence>
<name>A0ABU3WVF4_9NOCA</name>
<reference evidence="2 3" key="1">
    <citation type="submission" date="2019-10" db="EMBL/GenBank/DDBJ databases">
        <title>Draft Genome Assembly of Rhodococcus zopfii DSM44189.</title>
        <authorList>
            <person name="Sutton J.M."/>
            <person name="Akob D.M."/>
            <person name="Bushman T.J."/>
        </authorList>
    </citation>
    <scope>NUCLEOTIDE SEQUENCE [LARGE SCALE GENOMIC DNA]</scope>
    <source>
        <strain evidence="2 3">DSM 44189</strain>
    </source>
</reference>
<dbReference type="Pfam" id="PF13482">
    <property type="entry name" value="RNase_H_2"/>
    <property type="match status" value="1"/>
</dbReference>
<protein>
    <submittedName>
        <fullName evidence="2">TM0106 family RecB-like putative nuclease</fullName>
    </submittedName>
</protein>
<evidence type="ECO:0000259" key="1">
    <source>
        <dbReference type="Pfam" id="PF13482"/>
    </source>
</evidence>
<sequence length="529" mass="59210">MDAPIEKRRSPVLIEASALTRCRHRVYLDATFPEDLAAAPENPGAKQRQEAAAAHRESIRRQLFDAQPGWVRIAADGPASRRAEDTIRACRDGADRIWGAVLPADPETGRRGRSEILLRDTARGGYIPVIVVNHKVTDPGRGATTTGLFAWEPAIDETRKVRSQLRDQMRVAQLYRMLERHGLASPAKVAGAVGYGGDCILVHDLSEVLADYDERFVDRIAIARGEVATEPAQIGECRTCPWWARCRAQLVQTHDVSLVAPGQRATVLRELGVHTVDDLARWDGTEPEVWPQGSFADTVVMAKAWLAGAPLVRRYGHVHVHRADIEVDVDMESYHEFGAYLWGTLLNADGDSAYLPFATWDPVPTADEARSFGEFWTWLSDQRKIAERRGKTFAAYCYSRTAEDKWLLASARRFHGLPGVPSEAEVRAFIDSPQWVDVYQAVTDQFVCPNGKGLKKIAPLAGHRWRDEEAGGEASMSWYREAVGYEGAPDPTQRQRLLEYNEDDVIATKILREWMTDRAVKEIPHIDDL</sequence>
<keyword evidence="3" id="KW-1185">Reference proteome</keyword>
<comment type="caution">
    <text evidence="2">The sequence shown here is derived from an EMBL/GenBank/DDBJ whole genome shotgun (WGS) entry which is preliminary data.</text>
</comment>
<dbReference type="EMBL" id="WBMO01000005">
    <property type="protein sequence ID" value="MDV2477727.1"/>
    <property type="molecule type" value="Genomic_DNA"/>
</dbReference>
<organism evidence="2 3">
    <name type="scientific">Rhodococcus zopfii</name>
    <dbReference type="NCBI Taxonomy" id="43772"/>
    <lineage>
        <taxon>Bacteria</taxon>
        <taxon>Bacillati</taxon>
        <taxon>Actinomycetota</taxon>
        <taxon>Actinomycetes</taxon>
        <taxon>Mycobacteriales</taxon>
        <taxon>Nocardiaceae</taxon>
        <taxon>Rhodococcus</taxon>
    </lineage>
</organism>
<evidence type="ECO:0000313" key="2">
    <source>
        <dbReference type="EMBL" id="MDV2477727.1"/>
    </source>
</evidence>
<gene>
    <name evidence="2" type="ORF">F8M49_24335</name>
</gene>
<accession>A0ABU3WVF4</accession>
<proteinExistence type="predicted"/>
<dbReference type="InterPro" id="IPR038720">
    <property type="entry name" value="YprB_RNase_H-like_dom"/>
</dbReference>
<dbReference type="InterPro" id="IPR019993">
    <property type="entry name" value="RecB_nuclease_TM0106_put"/>
</dbReference>
<dbReference type="NCBIfam" id="TIGR03491">
    <property type="entry name" value="TM0106 family RecB-like putative nuclease"/>
    <property type="match status" value="1"/>
</dbReference>